<evidence type="ECO:0008006" key="3">
    <source>
        <dbReference type="Google" id="ProtNLM"/>
    </source>
</evidence>
<sequence length="62" mass="6621">MKTKKKLSLKKMSIAQLSIIKGGEMLYQFRTVTIDEGGPSEQPVGGGGVCYSDSPTSCVHCV</sequence>
<accession>A0ABU6A1G8</accession>
<evidence type="ECO:0000313" key="2">
    <source>
        <dbReference type="Proteomes" id="UP001327027"/>
    </source>
</evidence>
<name>A0ABU6A1G8_9FLAO</name>
<reference evidence="1 2" key="1">
    <citation type="journal article" date="2013" name="Int. J. Syst. Evol. Microbiol.">
        <title>Aquimarina gracilis sp. nov., isolated from the gut microflora of a mussel, Mytilus coruscus, and emended description of Aquimarina spongiae.</title>
        <authorList>
            <person name="Park S.C."/>
            <person name="Choe H.N."/>
            <person name="Baik K.S."/>
            <person name="Seong C.N."/>
        </authorList>
    </citation>
    <scope>NUCLEOTIDE SEQUENCE [LARGE SCALE GENOMIC DNA]</scope>
    <source>
        <strain evidence="1 2">PSC32</strain>
    </source>
</reference>
<keyword evidence="2" id="KW-1185">Reference proteome</keyword>
<protein>
    <recommendedName>
        <fullName evidence="3">Natural product</fullName>
    </recommendedName>
</protein>
<gene>
    <name evidence="1" type="ORF">U6A24_21215</name>
</gene>
<evidence type="ECO:0000313" key="1">
    <source>
        <dbReference type="EMBL" id="MEB3348009.1"/>
    </source>
</evidence>
<dbReference type="RefSeq" id="WP_324182033.1">
    <property type="nucleotide sequence ID" value="NZ_BAABAW010000006.1"/>
</dbReference>
<proteinExistence type="predicted"/>
<dbReference type="Proteomes" id="UP001327027">
    <property type="component" value="Unassembled WGS sequence"/>
</dbReference>
<organism evidence="1 2">
    <name type="scientific">Aquimarina gracilis</name>
    <dbReference type="NCBI Taxonomy" id="874422"/>
    <lineage>
        <taxon>Bacteria</taxon>
        <taxon>Pseudomonadati</taxon>
        <taxon>Bacteroidota</taxon>
        <taxon>Flavobacteriia</taxon>
        <taxon>Flavobacteriales</taxon>
        <taxon>Flavobacteriaceae</taxon>
        <taxon>Aquimarina</taxon>
    </lineage>
</organism>
<comment type="caution">
    <text evidence="1">The sequence shown here is derived from an EMBL/GenBank/DDBJ whole genome shotgun (WGS) entry which is preliminary data.</text>
</comment>
<dbReference type="EMBL" id="JAYKLX010000011">
    <property type="protein sequence ID" value="MEB3348009.1"/>
    <property type="molecule type" value="Genomic_DNA"/>
</dbReference>